<organism evidence="2">
    <name type="scientific">Amorphochlora amoebiformis</name>
    <dbReference type="NCBI Taxonomy" id="1561963"/>
    <lineage>
        <taxon>Eukaryota</taxon>
        <taxon>Sar</taxon>
        <taxon>Rhizaria</taxon>
        <taxon>Cercozoa</taxon>
        <taxon>Chlorarachniophyceae</taxon>
        <taxon>Amorphochlora</taxon>
    </lineage>
</organism>
<accession>A0A7S0DGT0</accession>
<dbReference type="AlphaFoldDB" id="A0A7S0DGT0"/>
<dbReference type="EMBL" id="HBEM01019604">
    <property type="protein sequence ID" value="CAD8454453.1"/>
    <property type="molecule type" value="Transcribed_RNA"/>
</dbReference>
<evidence type="ECO:0000256" key="1">
    <source>
        <dbReference type="SAM" id="Phobius"/>
    </source>
</evidence>
<keyword evidence="1" id="KW-0472">Membrane</keyword>
<name>A0A7S0DGT0_9EUKA</name>
<protein>
    <submittedName>
        <fullName evidence="2">Uncharacterized protein</fullName>
    </submittedName>
</protein>
<feature type="transmembrane region" description="Helical" evidence="1">
    <location>
        <begin position="65"/>
        <end position="85"/>
    </location>
</feature>
<keyword evidence="1" id="KW-0812">Transmembrane</keyword>
<reference evidence="2" key="1">
    <citation type="submission" date="2021-01" db="EMBL/GenBank/DDBJ databases">
        <authorList>
            <person name="Corre E."/>
            <person name="Pelletier E."/>
            <person name="Niang G."/>
            <person name="Scheremetjew M."/>
            <person name="Finn R."/>
            <person name="Kale V."/>
            <person name="Holt S."/>
            <person name="Cochrane G."/>
            <person name="Meng A."/>
            <person name="Brown T."/>
            <person name="Cohen L."/>
        </authorList>
    </citation>
    <scope>NUCLEOTIDE SEQUENCE</scope>
    <source>
        <strain evidence="2">CCMP2058</strain>
    </source>
</reference>
<proteinExistence type="predicted"/>
<keyword evidence="1" id="KW-1133">Transmembrane helix</keyword>
<gene>
    <name evidence="2" type="ORF">LAMO00422_LOCUS13396</name>
</gene>
<evidence type="ECO:0000313" key="2">
    <source>
        <dbReference type="EMBL" id="CAD8454453.1"/>
    </source>
</evidence>
<sequence length="99" mass="11024">MCTYVCNDSLIVTTPDDHKLQCYSILHVYNESSCDFDDEAELSLSCPEILLCLFFDPDSFGVTGILTRLILFLGLHLLGNLGVFLGENLLKKILNLPVV</sequence>